<dbReference type="Proteomes" id="UP000295151">
    <property type="component" value="Unassembled WGS sequence"/>
</dbReference>
<feature type="domain" description="Threonine/serine exporter-like N-terminal" evidence="9">
    <location>
        <begin position="174"/>
        <end position="415"/>
    </location>
</feature>
<accession>A0A4R7TDU7</accession>
<evidence type="ECO:0000256" key="3">
    <source>
        <dbReference type="ARBA" id="ARBA00022692"/>
    </source>
</evidence>
<dbReference type="Pfam" id="PF06738">
    <property type="entry name" value="ThrE"/>
    <property type="match status" value="1"/>
</dbReference>
<feature type="transmembrane region" description="Helical" evidence="8">
    <location>
        <begin position="360"/>
        <end position="380"/>
    </location>
</feature>
<dbReference type="Pfam" id="PF12821">
    <property type="entry name" value="ThrE_2"/>
    <property type="match status" value="1"/>
</dbReference>
<dbReference type="PANTHER" id="PTHR34390:SF2">
    <property type="entry name" value="SUCCINATE TRANSPORTER SUBUNIT YJJP-RELATED"/>
    <property type="match status" value="1"/>
</dbReference>
<dbReference type="GO" id="GO:0005886">
    <property type="term" value="C:plasma membrane"/>
    <property type="evidence" value="ECO:0007669"/>
    <property type="project" value="UniProtKB-SubCell"/>
</dbReference>
<feature type="compositionally biased region" description="Basic residues" evidence="7">
    <location>
        <begin position="591"/>
        <end position="612"/>
    </location>
</feature>
<comment type="similarity">
    <text evidence="6">Belongs to the ThrE exporter (TC 2.A.79) family.</text>
</comment>
<dbReference type="InterPro" id="IPR050539">
    <property type="entry name" value="ThrE_Dicarb/AminoAcid_Exp"/>
</dbReference>
<evidence type="ECO:0000256" key="7">
    <source>
        <dbReference type="SAM" id="MobiDB-lite"/>
    </source>
</evidence>
<dbReference type="PANTHER" id="PTHR34390">
    <property type="entry name" value="UPF0442 PROTEIN YJJB-RELATED"/>
    <property type="match status" value="1"/>
</dbReference>
<organism evidence="11 12">
    <name type="scientific">Kribbella voronezhensis</name>
    <dbReference type="NCBI Taxonomy" id="2512212"/>
    <lineage>
        <taxon>Bacteria</taxon>
        <taxon>Bacillati</taxon>
        <taxon>Actinomycetota</taxon>
        <taxon>Actinomycetes</taxon>
        <taxon>Propionibacteriales</taxon>
        <taxon>Kribbellaceae</taxon>
        <taxon>Kribbella</taxon>
    </lineage>
</organism>
<keyword evidence="12" id="KW-1185">Reference proteome</keyword>
<feature type="domain" description="Threonine/Serine exporter ThrE" evidence="10">
    <location>
        <begin position="444"/>
        <end position="564"/>
    </location>
</feature>
<gene>
    <name evidence="11" type="ORF">EV138_3108</name>
</gene>
<dbReference type="GO" id="GO:0022857">
    <property type="term" value="F:transmembrane transporter activity"/>
    <property type="evidence" value="ECO:0007669"/>
    <property type="project" value="InterPro"/>
</dbReference>
<feature type="transmembrane region" description="Helical" evidence="8">
    <location>
        <begin position="510"/>
        <end position="531"/>
    </location>
</feature>
<keyword evidence="2" id="KW-1003">Cell membrane</keyword>
<feature type="compositionally biased region" description="Basic and acidic residues" evidence="7">
    <location>
        <begin position="56"/>
        <end position="68"/>
    </location>
</feature>
<name>A0A4R7TDU7_9ACTN</name>
<feature type="transmembrane region" description="Helical" evidence="8">
    <location>
        <begin position="484"/>
        <end position="503"/>
    </location>
</feature>
<keyword evidence="4 8" id="KW-1133">Transmembrane helix</keyword>
<feature type="compositionally biased region" description="Basic and acidic residues" evidence="7">
    <location>
        <begin position="91"/>
        <end position="127"/>
    </location>
</feature>
<evidence type="ECO:0000259" key="10">
    <source>
        <dbReference type="Pfam" id="PF12821"/>
    </source>
</evidence>
<sequence length="612" mass="64176">MRYGVPAGVSVVAINERSPVPEAPDSPTDHPRLNELPIAANQPRHPRTSSQGTQARRREDADAARKGEPAAAEGEVAGRRPLDGAVGGGEQKADRGVGEVAGRRSMDGGDERNPDRGVGEVAGRRSMDGAGGGDEGNADRGVAEDTAERRGVGFGRRRDDRDRDGQRELYRTLDLALRIGEVVLSSGAGTADATATILSVTAACGLRGCEVDITFTSIAISYQAAPDVAPETHMRVVRYRGQDFSRLTDVDQLVQRLARGEVTRADASRELARMVSAGPPFPRWSSVLAWGVMAGGATLLLGGGWLITLVAVVTAILIELSNRWFNRQRLPAFYQQVAGAFVATAVALILYAVHAPVKPSLVVAAGIIMLLAGIALTGAVQDAITGYYVTAAARSLEAMLLTGGIIAGVSLGLALGIRFGLPVAIEAQTIKLANLPIMVGSGALMAVAFAFASYAPLRSLLPVAVVGAAGSLVFTMMARAQFGPAWSTAAAAFVVGLGGYSLGRRFGVPPLVVVVSGTVPLLPGLTIYKGLFEVMSNGNLTGIVSLATAVAIGVALASGVILGEYVAQPIRREARRLEDRLAGPRLVGPRRPVRRRARTSHHRTRRTRRPPA</sequence>
<evidence type="ECO:0000256" key="2">
    <source>
        <dbReference type="ARBA" id="ARBA00022475"/>
    </source>
</evidence>
<dbReference type="InterPro" id="IPR024528">
    <property type="entry name" value="ThrE_2"/>
</dbReference>
<evidence type="ECO:0000256" key="5">
    <source>
        <dbReference type="ARBA" id="ARBA00023136"/>
    </source>
</evidence>
<evidence type="ECO:0000313" key="11">
    <source>
        <dbReference type="EMBL" id="TDU89537.1"/>
    </source>
</evidence>
<feature type="compositionally biased region" description="Basic and acidic residues" evidence="7">
    <location>
        <begin position="137"/>
        <end position="162"/>
    </location>
</feature>
<evidence type="ECO:0000256" key="1">
    <source>
        <dbReference type="ARBA" id="ARBA00004651"/>
    </source>
</evidence>
<keyword evidence="3 8" id="KW-0812">Transmembrane</keyword>
<keyword evidence="5 8" id="KW-0472">Membrane</keyword>
<evidence type="ECO:0000256" key="6">
    <source>
        <dbReference type="ARBA" id="ARBA00034125"/>
    </source>
</evidence>
<dbReference type="InterPro" id="IPR010619">
    <property type="entry name" value="ThrE-like_N"/>
</dbReference>
<feature type="transmembrane region" description="Helical" evidence="8">
    <location>
        <begin position="287"/>
        <end position="320"/>
    </location>
</feature>
<feature type="transmembrane region" description="Helical" evidence="8">
    <location>
        <begin position="400"/>
        <end position="421"/>
    </location>
</feature>
<evidence type="ECO:0000256" key="8">
    <source>
        <dbReference type="SAM" id="Phobius"/>
    </source>
</evidence>
<feature type="region of interest" description="Disordered" evidence="7">
    <location>
        <begin position="585"/>
        <end position="612"/>
    </location>
</feature>
<dbReference type="AlphaFoldDB" id="A0A4R7TDU7"/>
<protein>
    <submittedName>
        <fullName evidence="11">Uncharacterized membrane protein YjjP (DUF1212 family)</fullName>
    </submittedName>
</protein>
<evidence type="ECO:0000259" key="9">
    <source>
        <dbReference type="Pfam" id="PF06738"/>
    </source>
</evidence>
<comment type="subcellular location">
    <subcellularLocation>
        <location evidence="1">Cell membrane</location>
        <topology evidence="1">Multi-pass membrane protein</topology>
    </subcellularLocation>
</comment>
<reference evidence="11 12" key="1">
    <citation type="submission" date="2019-03" db="EMBL/GenBank/DDBJ databases">
        <title>Genomic Encyclopedia of Type Strains, Phase III (KMG-III): the genomes of soil and plant-associated and newly described type strains.</title>
        <authorList>
            <person name="Whitman W."/>
        </authorList>
    </citation>
    <scope>NUCLEOTIDE SEQUENCE [LARGE SCALE GENOMIC DNA]</scope>
    <source>
        <strain evidence="11 12">VKM Ac-2575</strain>
    </source>
</reference>
<feature type="region of interest" description="Disordered" evidence="7">
    <location>
        <begin position="1"/>
        <end position="162"/>
    </location>
</feature>
<comment type="caution">
    <text evidence="11">The sequence shown here is derived from an EMBL/GenBank/DDBJ whole genome shotgun (WGS) entry which is preliminary data.</text>
</comment>
<feature type="transmembrane region" description="Helical" evidence="8">
    <location>
        <begin position="433"/>
        <end position="452"/>
    </location>
</feature>
<feature type="transmembrane region" description="Helical" evidence="8">
    <location>
        <begin position="332"/>
        <end position="354"/>
    </location>
</feature>
<evidence type="ECO:0000313" key="12">
    <source>
        <dbReference type="Proteomes" id="UP000295151"/>
    </source>
</evidence>
<feature type="transmembrane region" description="Helical" evidence="8">
    <location>
        <begin position="543"/>
        <end position="567"/>
    </location>
</feature>
<dbReference type="GO" id="GO:0015744">
    <property type="term" value="P:succinate transport"/>
    <property type="evidence" value="ECO:0007669"/>
    <property type="project" value="TreeGrafter"/>
</dbReference>
<dbReference type="EMBL" id="SOCE01000001">
    <property type="protein sequence ID" value="TDU89537.1"/>
    <property type="molecule type" value="Genomic_DNA"/>
</dbReference>
<evidence type="ECO:0000256" key="4">
    <source>
        <dbReference type="ARBA" id="ARBA00022989"/>
    </source>
</evidence>
<proteinExistence type="inferred from homology"/>